<accession>A0A542ZID2</accession>
<gene>
    <name evidence="1" type="ORF">FB474_1474</name>
</gene>
<reference evidence="1 2" key="1">
    <citation type="submission" date="2019-06" db="EMBL/GenBank/DDBJ databases">
        <title>Sequencing the genomes of 1000 actinobacteria strains.</title>
        <authorList>
            <person name="Klenk H.-P."/>
        </authorList>
    </citation>
    <scope>NUCLEOTIDE SEQUENCE [LARGE SCALE GENOMIC DNA]</scope>
    <source>
        <strain evidence="1 2">DSM 18082</strain>
    </source>
</reference>
<protein>
    <recommendedName>
        <fullName evidence="3">Lipoprotein</fullName>
    </recommendedName>
</protein>
<keyword evidence="2" id="KW-1185">Reference proteome</keyword>
<evidence type="ECO:0000313" key="1">
    <source>
        <dbReference type="EMBL" id="TQL60095.1"/>
    </source>
</evidence>
<proteinExistence type="predicted"/>
<name>A0A542ZID2_9MICO</name>
<sequence length="339" mass="36334">MERLPVGARSRSITLVGTACLLAASLAGCGGGQALSAKQAKVAERVLFEPELLQEIHRRDYSAQRETSACMRAYGWSIPAPAVPTLDRSVEFDDRSGPPTKPWATAYGLGIYADMTEENISFAEQGATSVPTYEQIAGRLPGKARQRFLSNLYGSFMIQGGAVVPTSATSGCYAGGYVKYDPLRNAVYTLPRAAQQDFRSVSARVDATAEVKGAAQAWSSCMAGHGYDLGGRSYHELVGWVTGQAPLKAIGKKVVKDDPPGAAAPRLVTIDRYDPQEFQRAESFEFKVAAAAADCGEATRLREVIAAARHRLAASWLRANGAQLRTAVLAEQTLEGERS</sequence>
<evidence type="ECO:0008006" key="3">
    <source>
        <dbReference type="Google" id="ProtNLM"/>
    </source>
</evidence>
<evidence type="ECO:0000313" key="2">
    <source>
        <dbReference type="Proteomes" id="UP000319514"/>
    </source>
</evidence>
<dbReference type="Proteomes" id="UP000319514">
    <property type="component" value="Unassembled WGS sequence"/>
</dbReference>
<dbReference type="AlphaFoldDB" id="A0A542ZID2"/>
<dbReference type="PROSITE" id="PS51257">
    <property type="entry name" value="PROKAR_LIPOPROTEIN"/>
    <property type="match status" value="1"/>
</dbReference>
<organism evidence="1 2">
    <name type="scientific">Oryzihumus leptocrescens</name>
    <dbReference type="NCBI Taxonomy" id="297536"/>
    <lineage>
        <taxon>Bacteria</taxon>
        <taxon>Bacillati</taxon>
        <taxon>Actinomycetota</taxon>
        <taxon>Actinomycetes</taxon>
        <taxon>Micrococcales</taxon>
        <taxon>Intrasporangiaceae</taxon>
        <taxon>Oryzihumus</taxon>
    </lineage>
</organism>
<dbReference type="EMBL" id="VFOQ01000001">
    <property type="protein sequence ID" value="TQL60095.1"/>
    <property type="molecule type" value="Genomic_DNA"/>
</dbReference>
<comment type="caution">
    <text evidence="1">The sequence shown here is derived from an EMBL/GenBank/DDBJ whole genome shotgun (WGS) entry which is preliminary data.</text>
</comment>